<proteinExistence type="predicted"/>
<dbReference type="EMBL" id="QLZQ01000001">
    <property type="protein sequence ID" value="RAZ69679.1"/>
    <property type="molecule type" value="Genomic_DNA"/>
</dbReference>
<protein>
    <recommendedName>
        <fullName evidence="4">Cxxc_20_cxxc protein</fullName>
    </recommendedName>
</protein>
<dbReference type="RefSeq" id="WP_112230780.1">
    <property type="nucleotide sequence ID" value="NZ_QLZQ01000001.1"/>
</dbReference>
<feature type="transmembrane region" description="Helical" evidence="1">
    <location>
        <begin position="44"/>
        <end position="62"/>
    </location>
</feature>
<sequence length="97" mass="10948">MPQCENCGMEWSWWDAFIISFLTKRTCPACGETQHLKPHANAKAFYAAAAYPFILNILRPYLDIPSTVFAVSIGLYIIAVLVILPFNVRLSSQPKTR</sequence>
<keyword evidence="1" id="KW-0812">Transmembrane</keyword>
<organism evidence="2 3">
    <name type="scientific">Planococcus maitriensis</name>
    <dbReference type="NCBI Taxonomy" id="221799"/>
    <lineage>
        <taxon>Bacteria</taxon>
        <taxon>Bacillati</taxon>
        <taxon>Bacillota</taxon>
        <taxon>Bacilli</taxon>
        <taxon>Bacillales</taxon>
        <taxon>Caryophanaceae</taxon>
        <taxon>Planococcus</taxon>
    </lineage>
</organism>
<evidence type="ECO:0000313" key="3">
    <source>
        <dbReference type="Proteomes" id="UP000251869"/>
    </source>
</evidence>
<gene>
    <name evidence="2" type="ORF">DP119_03210</name>
</gene>
<reference evidence="2 3" key="1">
    <citation type="submission" date="2018-06" db="EMBL/GenBank/DDBJ databases">
        <title>The draft genome sequences of strains SCU63 and S1.</title>
        <authorList>
            <person name="Gan L."/>
        </authorList>
    </citation>
    <scope>NUCLEOTIDE SEQUENCE [LARGE SCALE GENOMIC DNA]</scope>
    <source>
        <strain evidence="2 3">S1</strain>
    </source>
</reference>
<comment type="caution">
    <text evidence="2">The sequence shown here is derived from an EMBL/GenBank/DDBJ whole genome shotgun (WGS) entry which is preliminary data.</text>
</comment>
<evidence type="ECO:0000256" key="1">
    <source>
        <dbReference type="SAM" id="Phobius"/>
    </source>
</evidence>
<dbReference type="NCBIfam" id="TIGR04104">
    <property type="entry name" value="cxxc_20_cxxc"/>
    <property type="match status" value="1"/>
</dbReference>
<keyword evidence="1" id="KW-1133">Transmembrane helix</keyword>
<name>A0A365KA79_9BACL</name>
<evidence type="ECO:0000313" key="2">
    <source>
        <dbReference type="EMBL" id="RAZ69679.1"/>
    </source>
</evidence>
<dbReference type="AlphaFoldDB" id="A0A365KA79"/>
<keyword evidence="1" id="KW-0472">Membrane</keyword>
<dbReference type="InterPro" id="IPR026369">
    <property type="entry name" value="CxxC_20_CxxC"/>
</dbReference>
<feature type="transmembrane region" description="Helical" evidence="1">
    <location>
        <begin position="68"/>
        <end position="88"/>
    </location>
</feature>
<dbReference type="Proteomes" id="UP000251869">
    <property type="component" value="Unassembled WGS sequence"/>
</dbReference>
<evidence type="ECO:0008006" key="4">
    <source>
        <dbReference type="Google" id="ProtNLM"/>
    </source>
</evidence>
<keyword evidence="3" id="KW-1185">Reference proteome</keyword>
<dbReference type="OrthoDB" id="2418141at2"/>
<accession>A0A365KA79</accession>